<evidence type="ECO:0000256" key="2">
    <source>
        <dbReference type="ARBA" id="ARBA00012438"/>
    </source>
</evidence>
<dbReference type="InterPro" id="IPR003594">
    <property type="entry name" value="HATPase_dom"/>
</dbReference>
<keyword evidence="3" id="KW-0597">Phosphoprotein</keyword>
<dbReference type="PRINTS" id="PR00344">
    <property type="entry name" value="BCTRLSENSOR"/>
</dbReference>
<gene>
    <name evidence="6" type="ORF">FJR03_01595</name>
</gene>
<keyword evidence="4" id="KW-0472">Membrane</keyword>
<dbReference type="KEGG" id="smax:FJR03_01595"/>
<dbReference type="InterPro" id="IPR003661">
    <property type="entry name" value="HisK_dim/P_dom"/>
</dbReference>
<evidence type="ECO:0000313" key="7">
    <source>
        <dbReference type="Proteomes" id="UP000593910"/>
    </source>
</evidence>
<sequence length="396" mass="45830">MSVLKNLDINLSTSSKKTLRNFLLLYTFFTLVITALGVYLYYSSQKEIYNQEQLVALNDYANELSLTLKDLKNDTTNELIYPWDQKFKTTLYDKDYKLLYSTKENPTLDLSNLQMTQNMIARYLKNSDEYYLGAQYIIVEMIEDKGFEISLVRSVSLYAGIFLAFMMIVGYFLLSLILKPMRDTLFLLDRFIKDTTHELNTPVSTILTNIELLQSQEQNKFSQKVINRIEIGAKTLSNIYDDLTFLILKHKLNSQEEKIVLNELLDERVEYFRAQAVMKSIEIVKNFSEEVTLEVDRKKITKVIDNLLSNAIKYNKVNGMIQISLSQKSLTIKDTGIGIEKKNLENLFSRYARFTDVTGGFGIGLHIVKSILDEYGFDISVDSVKEQYTSFTVKFL</sequence>
<dbReference type="EMBL" id="CP041165">
    <property type="protein sequence ID" value="QOP40502.1"/>
    <property type="molecule type" value="Genomic_DNA"/>
</dbReference>
<dbReference type="SUPFAM" id="SSF55874">
    <property type="entry name" value="ATPase domain of HSP90 chaperone/DNA topoisomerase II/histidine kinase"/>
    <property type="match status" value="1"/>
</dbReference>
<dbReference type="GO" id="GO:0000155">
    <property type="term" value="F:phosphorelay sensor kinase activity"/>
    <property type="evidence" value="ECO:0007669"/>
    <property type="project" value="InterPro"/>
</dbReference>
<dbReference type="CDD" id="cd00082">
    <property type="entry name" value="HisKA"/>
    <property type="match status" value="1"/>
</dbReference>
<dbReference type="Pfam" id="PF02518">
    <property type="entry name" value="HATPase_c"/>
    <property type="match status" value="1"/>
</dbReference>
<dbReference type="Gene3D" id="3.30.565.10">
    <property type="entry name" value="Histidine kinase-like ATPase, C-terminal domain"/>
    <property type="match status" value="1"/>
</dbReference>
<accession>A0A7M1AVV5</accession>
<evidence type="ECO:0000313" key="6">
    <source>
        <dbReference type="EMBL" id="QOP40502.1"/>
    </source>
</evidence>
<organism evidence="6 7">
    <name type="scientific">Sulfurimonas marina</name>
    <dbReference type="NCBI Taxonomy" id="2590551"/>
    <lineage>
        <taxon>Bacteria</taxon>
        <taxon>Pseudomonadati</taxon>
        <taxon>Campylobacterota</taxon>
        <taxon>Epsilonproteobacteria</taxon>
        <taxon>Campylobacterales</taxon>
        <taxon>Sulfurimonadaceae</taxon>
        <taxon>Sulfurimonas</taxon>
    </lineage>
</organism>
<dbReference type="AlphaFoldDB" id="A0A7M1AVV5"/>
<dbReference type="RefSeq" id="WP_193113926.1">
    <property type="nucleotide sequence ID" value="NZ_CP041165.1"/>
</dbReference>
<dbReference type="Proteomes" id="UP000593910">
    <property type="component" value="Chromosome"/>
</dbReference>
<dbReference type="InterPro" id="IPR004358">
    <property type="entry name" value="Sig_transdc_His_kin-like_C"/>
</dbReference>
<feature type="domain" description="Histidine kinase" evidence="5">
    <location>
        <begin position="194"/>
        <end position="396"/>
    </location>
</feature>
<evidence type="ECO:0000256" key="3">
    <source>
        <dbReference type="ARBA" id="ARBA00022553"/>
    </source>
</evidence>
<proteinExistence type="predicted"/>
<evidence type="ECO:0000259" key="5">
    <source>
        <dbReference type="PROSITE" id="PS50109"/>
    </source>
</evidence>
<evidence type="ECO:0000256" key="1">
    <source>
        <dbReference type="ARBA" id="ARBA00000085"/>
    </source>
</evidence>
<keyword evidence="7" id="KW-1185">Reference proteome</keyword>
<keyword evidence="6" id="KW-0808">Transferase</keyword>
<keyword evidence="4" id="KW-1133">Transmembrane helix</keyword>
<evidence type="ECO:0000256" key="4">
    <source>
        <dbReference type="SAM" id="Phobius"/>
    </source>
</evidence>
<dbReference type="SMART" id="SM00387">
    <property type="entry name" value="HATPase_c"/>
    <property type="match status" value="1"/>
</dbReference>
<dbReference type="EC" id="2.7.13.3" evidence="2"/>
<protein>
    <recommendedName>
        <fullName evidence="2">histidine kinase</fullName>
        <ecNumber evidence="2">2.7.13.3</ecNumber>
    </recommendedName>
</protein>
<comment type="catalytic activity">
    <reaction evidence="1">
        <text>ATP + protein L-histidine = ADP + protein N-phospho-L-histidine.</text>
        <dbReference type="EC" id="2.7.13.3"/>
    </reaction>
</comment>
<dbReference type="SUPFAM" id="SSF47384">
    <property type="entry name" value="Homodimeric domain of signal transducing histidine kinase"/>
    <property type="match status" value="1"/>
</dbReference>
<feature type="transmembrane region" description="Helical" evidence="4">
    <location>
        <begin position="157"/>
        <end position="178"/>
    </location>
</feature>
<dbReference type="InterPro" id="IPR005467">
    <property type="entry name" value="His_kinase_dom"/>
</dbReference>
<dbReference type="Pfam" id="PF00512">
    <property type="entry name" value="HisKA"/>
    <property type="match status" value="1"/>
</dbReference>
<feature type="transmembrane region" description="Helical" evidence="4">
    <location>
        <begin position="21"/>
        <end position="42"/>
    </location>
</feature>
<reference evidence="6 7" key="1">
    <citation type="submission" date="2019-06" db="EMBL/GenBank/DDBJ databases">
        <title>Sulfurimonas gotlandica sp. nov., a chemoautotrophic and psychrotolerant epsilonproteobacterium isolated from a pelagic redoxcline, and an emended description of the genus Sulfurimonas.</title>
        <authorList>
            <person name="Wang S."/>
            <person name="Jiang L."/>
            <person name="Shao Z."/>
        </authorList>
    </citation>
    <scope>NUCLEOTIDE SEQUENCE [LARGE SCALE GENOMIC DNA]</scope>
    <source>
        <strain evidence="6 7">B2</strain>
    </source>
</reference>
<name>A0A7M1AVV5_9BACT</name>
<dbReference type="PANTHER" id="PTHR43547">
    <property type="entry name" value="TWO-COMPONENT HISTIDINE KINASE"/>
    <property type="match status" value="1"/>
</dbReference>
<dbReference type="InterPro" id="IPR036097">
    <property type="entry name" value="HisK_dim/P_sf"/>
</dbReference>
<dbReference type="Gene3D" id="1.10.287.130">
    <property type="match status" value="1"/>
</dbReference>
<dbReference type="SMART" id="SM00388">
    <property type="entry name" value="HisKA"/>
    <property type="match status" value="1"/>
</dbReference>
<dbReference type="InterPro" id="IPR036890">
    <property type="entry name" value="HATPase_C_sf"/>
</dbReference>
<keyword evidence="4" id="KW-0812">Transmembrane</keyword>
<dbReference type="PANTHER" id="PTHR43547:SF2">
    <property type="entry name" value="HYBRID SIGNAL TRANSDUCTION HISTIDINE KINASE C"/>
    <property type="match status" value="1"/>
</dbReference>
<keyword evidence="6" id="KW-0418">Kinase</keyword>
<dbReference type="PROSITE" id="PS50109">
    <property type="entry name" value="HIS_KIN"/>
    <property type="match status" value="1"/>
</dbReference>